<dbReference type="Pfam" id="PF12867">
    <property type="entry name" value="DinB_2"/>
    <property type="match status" value="1"/>
</dbReference>
<evidence type="ECO:0000313" key="3">
    <source>
        <dbReference type="Proteomes" id="UP000305848"/>
    </source>
</evidence>
<dbReference type="InterPro" id="IPR024775">
    <property type="entry name" value="DinB-like"/>
</dbReference>
<dbReference type="Gene3D" id="1.20.120.450">
    <property type="entry name" value="dinb family like domain"/>
    <property type="match status" value="1"/>
</dbReference>
<dbReference type="Proteomes" id="UP000305848">
    <property type="component" value="Unassembled WGS sequence"/>
</dbReference>
<comment type="caution">
    <text evidence="2">The sequence shown here is derived from an EMBL/GenBank/DDBJ whole genome shotgun (WGS) entry which is preliminary data.</text>
</comment>
<name>A0A4U3L0K7_9BACT</name>
<accession>A0A4U3L0K7</accession>
<keyword evidence="3" id="KW-1185">Reference proteome</keyword>
<evidence type="ECO:0000259" key="1">
    <source>
        <dbReference type="Pfam" id="PF12867"/>
    </source>
</evidence>
<organism evidence="2 3">
    <name type="scientific">Ilyomonas limi</name>
    <dbReference type="NCBI Taxonomy" id="2575867"/>
    <lineage>
        <taxon>Bacteria</taxon>
        <taxon>Pseudomonadati</taxon>
        <taxon>Bacteroidota</taxon>
        <taxon>Chitinophagia</taxon>
        <taxon>Chitinophagales</taxon>
        <taxon>Chitinophagaceae</taxon>
        <taxon>Ilyomonas</taxon>
    </lineage>
</organism>
<sequence length="168" mass="18674">MQNNSVEYWLRGPVEGVPSLLQPVAHALLQANKEIQDIVKDFPKEKLWQKPAGVASVGFHLQHIVGVLDRLFTYSKGNSLTETQLDYLHKEGKEGDTLTSGDLAAALQQQIHTSVAYLKTIDENTLTQARPVGRKQLPSTIMGLLFHAAEHTMRHTGQLLVTARVLMQ</sequence>
<dbReference type="AlphaFoldDB" id="A0A4U3L0K7"/>
<gene>
    <name evidence="2" type="ORF">FC093_13340</name>
</gene>
<dbReference type="InterPro" id="IPR034660">
    <property type="entry name" value="DinB/YfiT-like"/>
</dbReference>
<dbReference type="SUPFAM" id="SSF109854">
    <property type="entry name" value="DinB/YfiT-like putative metalloenzymes"/>
    <property type="match status" value="1"/>
</dbReference>
<feature type="domain" description="DinB-like" evidence="1">
    <location>
        <begin position="29"/>
        <end position="159"/>
    </location>
</feature>
<protein>
    <submittedName>
        <fullName evidence="2">DinB family protein</fullName>
    </submittedName>
</protein>
<dbReference type="OrthoDB" id="1439983at2"/>
<proteinExistence type="predicted"/>
<evidence type="ECO:0000313" key="2">
    <source>
        <dbReference type="EMBL" id="TKK67729.1"/>
    </source>
</evidence>
<dbReference type="EMBL" id="SZQL01000010">
    <property type="protein sequence ID" value="TKK67729.1"/>
    <property type="molecule type" value="Genomic_DNA"/>
</dbReference>
<reference evidence="2 3" key="1">
    <citation type="submission" date="2019-05" db="EMBL/GenBank/DDBJ databases">
        <title>Panacibacter sp. strain 17mud1-8 Genome sequencing and assembly.</title>
        <authorList>
            <person name="Chhetri G."/>
        </authorList>
    </citation>
    <scope>NUCLEOTIDE SEQUENCE [LARGE SCALE GENOMIC DNA]</scope>
    <source>
        <strain evidence="2 3">17mud1-8</strain>
    </source>
</reference>
<dbReference type="RefSeq" id="WP_137262294.1">
    <property type="nucleotide sequence ID" value="NZ_SZQL01000010.1"/>
</dbReference>